<evidence type="ECO:0000256" key="9">
    <source>
        <dbReference type="PIRSR" id="PIRSR035805-1"/>
    </source>
</evidence>
<feature type="binding site" evidence="8">
    <location>
        <begin position="104"/>
        <end position="107"/>
    </location>
    <ligand>
        <name>ATP</name>
        <dbReference type="ChEBI" id="CHEBI:30616"/>
    </ligand>
</feature>
<dbReference type="GO" id="GO:0008270">
    <property type="term" value="F:zinc ion binding"/>
    <property type="evidence" value="ECO:0007669"/>
    <property type="project" value="UniProtKB-UniRule"/>
</dbReference>
<organism evidence="13 14">
    <name type="scientific">Rubrobacter radiotolerans</name>
    <name type="common">Arthrobacter radiotolerans</name>
    <dbReference type="NCBI Taxonomy" id="42256"/>
    <lineage>
        <taxon>Bacteria</taxon>
        <taxon>Bacillati</taxon>
        <taxon>Actinomycetota</taxon>
        <taxon>Rubrobacteria</taxon>
        <taxon>Rubrobacterales</taxon>
        <taxon>Rubrobacteraceae</taxon>
        <taxon>Rubrobacter</taxon>
    </lineage>
</organism>
<keyword evidence="6 8" id="KW-0418">Kinase</keyword>
<evidence type="ECO:0000256" key="12">
    <source>
        <dbReference type="RuleBase" id="RU004165"/>
    </source>
</evidence>
<proteinExistence type="inferred from homology"/>
<evidence type="ECO:0000313" key="13">
    <source>
        <dbReference type="EMBL" id="MDX5894936.1"/>
    </source>
</evidence>
<dbReference type="InterPro" id="IPR020633">
    <property type="entry name" value="Thymidine_kinase_CS"/>
</dbReference>
<keyword evidence="8" id="KW-0479">Metal-binding</keyword>
<accession>A0AB35T5J5</accession>
<dbReference type="GO" id="GO:0004797">
    <property type="term" value="F:thymidine kinase activity"/>
    <property type="evidence" value="ECO:0007669"/>
    <property type="project" value="UniProtKB-UniRule"/>
</dbReference>
<dbReference type="NCBIfam" id="NF003296">
    <property type="entry name" value="PRK04296.1-1"/>
    <property type="match status" value="1"/>
</dbReference>
<keyword evidence="5 8" id="KW-0547">Nucleotide-binding</keyword>
<keyword evidence="7 8" id="KW-0067">ATP-binding</keyword>
<name>A0AB35T5J5_RUBRA</name>
<evidence type="ECO:0000256" key="5">
    <source>
        <dbReference type="ARBA" id="ARBA00022741"/>
    </source>
</evidence>
<evidence type="ECO:0000256" key="10">
    <source>
        <dbReference type="PIRSR" id="PIRSR035805-2"/>
    </source>
</evidence>
<feature type="binding site" evidence="8">
    <location>
        <begin position="31"/>
        <end position="38"/>
    </location>
    <ligand>
        <name>ATP</name>
        <dbReference type="ChEBI" id="CHEBI:30616"/>
    </ligand>
</feature>
<sequence length="206" mass="22620">MSARATGAVEAMQTLFDASGMVQGSLTVITGSMFSGKTEELIRLVRRALYARRKVQVFKHALDTRGETGEIRSHNGILYEAIAVTTSDELRDRVERTTNLVAIEEVQFFDERIVEVCRRLADGGYDVIAAGLDMDFRGSPFGPIPRLLAEADSVIKLHAICARCGRDAARSQRLIDGRPAPASAPTILVGAEESYEARCRHCHEVL</sequence>
<reference evidence="13" key="1">
    <citation type="submission" date="2023-11" db="EMBL/GenBank/DDBJ databases">
        <title>MicrobeMod: A computational toolkit for identifying prokaryotic methylation and restriction-modification with nanopore sequencing.</title>
        <authorList>
            <person name="Crits-Christoph A."/>
            <person name="Kang S.C."/>
            <person name="Lee H."/>
            <person name="Ostrov N."/>
        </authorList>
    </citation>
    <scope>NUCLEOTIDE SEQUENCE</scope>
    <source>
        <strain evidence="13">ATCC 51242</strain>
    </source>
</reference>
<dbReference type="EMBL" id="JAWXXX010000001">
    <property type="protein sequence ID" value="MDX5894936.1"/>
    <property type="molecule type" value="Genomic_DNA"/>
</dbReference>
<dbReference type="Gene3D" id="3.40.50.300">
    <property type="entry name" value="P-loop containing nucleotide triphosphate hydrolases"/>
    <property type="match status" value="1"/>
</dbReference>
<protein>
    <recommendedName>
        <fullName evidence="2 8">Thymidine kinase</fullName>
        <ecNumber evidence="2 8">2.7.1.21</ecNumber>
    </recommendedName>
</protein>
<evidence type="ECO:0000256" key="7">
    <source>
        <dbReference type="ARBA" id="ARBA00022840"/>
    </source>
</evidence>
<feature type="active site" description="Proton acceptor" evidence="8 9">
    <location>
        <position position="105"/>
    </location>
</feature>
<comment type="subcellular location">
    <subcellularLocation>
        <location evidence="8">Cytoplasm</location>
    </subcellularLocation>
</comment>
<feature type="binding site" evidence="8">
    <location>
        <position position="164"/>
    </location>
    <ligand>
        <name>Zn(2+)</name>
        <dbReference type="ChEBI" id="CHEBI:29105"/>
    </ligand>
</feature>
<gene>
    <name evidence="8" type="primary">tdk</name>
    <name evidence="13" type="ORF">SIL72_12985</name>
</gene>
<dbReference type="Gene3D" id="3.30.60.20">
    <property type="match status" value="1"/>
</dbReference>
<evidence type="ECO:0000256" key="4">
    <source>
        <dbReference type="ARBA" id="ARBA00022679"/>
    </source>
</evidence>
<evidence type="ECO:0000313" key="14">
    <source>
        <dbReference type="Proteomes" id="UP001281130"/>
    </source>
</evidence>
<comment type="similarity">
    <text evidence="1 8 12">Belongs to the thymidine kinase family.</text>
</comment>
<evidence type="ECO:0000256" key="1">
    <source>
        <dbReference type="ARBA" id="ARBA00007587"/>
    </source>
</evidence>
<feature type="binding site" evidence="10">
    <location>
        <position position="195"/>
    </location>
    <ligand>
        <name>substrate</name>
    </ligand>
</feature>
<dbReference type="SUPFAM" id="SSF52540">
    <property type="entry name" value="P-loop containing nucleoside triphosphate hydrolases"/>
    <property type="match status" value="1"/>
</dbReference>
<evidence type="ECO:0000256" key="6">
    <source>
        <dbReference type="ARBA" id="ARBA00022777"/>
    </source>
</evidence>
<dbReference type="Proteomes" id="UP001281130">
    <property type="component" value="Unassembled WGS sequence"/>
</dbReference>
<feature type="binding site" evidence="10">
    <location>
        <begin position="187"/>
        <end position="190"/>
    </location>
    <ligand>
        <name>substrate</name>
    </ligand>
</feature>
<dbReference type="PIRSF" id="PIRSF035805">
    <property type="entry name" value="TK_cell"/>
    <property type="match status" value="1"/>
</dbReference>
<comment type="caution">
    <text evidence="13">The sequence shown here is derived from an EMBL/GenBank/DDBJ whole genome shotgun (WGS) entry which is preliminary data.</text>
</comment>
<evidence type="ECO:0000256" key="11">
    <source>
        <dbReference type="RuleBase" id="RU000544"/>
    </source>
</evidence>
<dbReference type="SUPFAM" id="SSF57716">
    <property type="entry name" value="Glucocorticoid receptor-like (DNA-binding domain)"/>
    <property type="match status" value="1"/>
</dbReference>
<feature type="binding site" evidence="8">
    <location>
        <position position="199"/>
    </location>
    <ligand>
        <name>Zn(2+)</name>
        <dbReference type="ChEBI" id="CHEBI:29105"/>
    </ligand>
</feature>
<comment type="subunit">
    <text evidence="8">Homotetramer.</text>
</comment>
<evidence type="ECO:0000256" key="8">
    <source>
        <dbReference type="HAMAP-Rule" id="MF_00124"/>
    </source>
</evidence>
<comment type="catalytic activity">
    <reaction evidence="8 11">
        <text>thymidine + ATP = dTMP + ADP + H(+)</text>
        <dbReference type="Rhea" id="RHEA:19129"/>
        <dbReference type="ChEBI" id="CHEBI:15378"/>
        <dbReference type="ChEBI" id="CHEBI:17748"/>
        <dbReference type="ChEBI" id="CHEBI:30616"/>
        <dbReference type="ChEBI" id="CHEBI:63528"/>
        <dbReference type="ChEBI" id="CHEBI:456216"/>
        <dbReference type="EC" id="2.7.1.21"/>
    </reaction>
</comment>
<dbReference type="AlphaFoldDB" id="A0AB35T5J5"/>
<dbReference type="PANTHER" id="PTHR11441:SF0">
    <property type="entry name" value="THYMIDINE KINASE, CYTOSOLIC"/>
    <property type="match status" value="1"/>
</dbReference>
<feature type="binding site" evidence="8">
    <location>
        <position position="202"/>
    </location>
    <ligand>
        <name>Zn(2+)</name>
        <dbReference type="ChEBI" id="CHEBI:29105"/>
    </ligand>
</feature>
<feature type="binding site" evidence="8">
    <location>
        <position position="161"/>
    </location>
    <ligand>
        <name>Zn(2+)</name>
        <dbReference type="ChEBI" id="CHEBI:29105"/>
    </ligand>
</feature>
<dbReference type="InterPro" id="IPR001267">
    <property type="entry name" value="Thymidine_kinase"/>
</dbReference>
<dbReference type="GO" id="GO:0005829">
    <property type="term" value="C:cytosol"/>
    <property type="evidence" value="ECO:0007669"/>
    <property type="project" value="TreeGrafter"/>
</dbReference>
<keyword evidence="3 8" id="KW-0237">DNA synthesis</keyword>
<keyword evidence="4 8" id="KW-0808">Transferase</keyword>
<evidence type="ECO:0000256" key="2">
    <source>
        <dbReference type="ARBA" id="ARBA00012118"/>
    </source>
</evidence>
<keyword evidence="8" id="KW-0963">Cytoplasm</keyword>
<dbReference type="Pfam" id="PF00265">
    <property type="entry name" value="TK"/>
    <property type="match status" value="1"/>
</dbReference>
<dbReference type="PROSITE" id="PS00603">
    <property type="entry name" value="TK_CELLULAR_TYPE"/>
    <property type="match status" value="1"/>
</dbReference>
<dbReference type="GO" id="GO:0071897">
    <property type="term" value="P:DNA biosynthetic process"/>
    <property type="evidence" value="ECO:0007669"/>
    <property type="project" value="UniProtKB-KW"/>
</dbReference>
<dbReference type="GO" id="GO:0005524">
    <property type="term" value="F:ATP binding"/>
    <property type="evidence" value="ECO:0007669"/>
    <property type="project" value="UniProtKB-UniRule"/>
</dbReference>
<dbReference type="PANTHER" id="PTHR11441">
    <property type="entry name" value="THYMIDINE KINASE"/>
    <property type="match status" value="1"/>
</dbReference>
<dbReference type="InterPro" id="IPR027417">
    <property type="entry name" value="P-loop_NTPase"/>
</dbReference>
<dbReference type="HAMAP" id="MF_00124">
    <property type="entry name" value="Thymidine_kinase"/>
    <property type="match status" value="1"/>
</dbReference>
<dbReference type="EC" id="2.7.1.21" evidence="2 8"/>
<evidence type="ECO:0000256" key="3">
    <source>
        <dbReference type="ARBA" id="ARBA00022634"/>
    </source>
</evidence>
<keyword evidence="8" id="KW-0862">Zinc</keyword>
<dbReference type="GO" id="GO:0046104">
    <property type="term" value="P:thymidine metabolic process"/>
    <property type="evidence" value="ECO:0007669"/>
    <property type="project" value="TreeGrafter"/>
</dbReference>